<reference evidence="1" key="1">
    <citation type="submission" date="2021-08" db="EMBL/GenBank/DDBJ databases">
        <title>WGS assembly of Ceratopteris richardii.</title>
        <authorList>
            <person name="Marchant D.B."/>
            <person name="Chen G."/>
            <person name="Jenkins J."/>
            <person name="Shu S."/>
            <person name="Leebens-Mack J."/>
            <person name="Grimwood J."/>
            <person name="Schmutz J."/>
            <person name="Soltis P."/>
            <person name="Soltis D."/>
            <person name="Chen Z.-H."/>
        </authorList>
    </citation>
    <scope>NUCLEOTIDE SEQUENCE</scope>
    <source>
        <strain evidence="1">Whitten #5841</strain>
        <tissue evidence="1">Leaf</tissue>
    </source>
</reference>
<organism evidence="1 2">
    <name type="scientific">Ceratopteris richardii</name>
    <name type="common">Triangle waterfern</name>
    <dbReference type="NCBI Taxonomy" id="49495"/>
    <lineage>
        <taxon>Eukaryota</taxon>
        <taxon>Viridiplantae</taxon>
        <taxon>Streptophyta</taxon>
        <taxon>Embryophyta</taxon>
        <taxon>Tracheophyta</taxon>
        <taxon>Polypodiopsida</taxon>
        <taxon>Polypodiidae</taxon>
        <taxon>Polypodiales</taxon>
        <taxon>Pteridineae</taxon>
        <taxon>Pteridaceae</taxon>
        <taxon>Parkerioideae</taxon>
        <taxon>Ceratopteris</taxon>
    </lineage>
</organism>
<dbReference type="EMBL" id="CM035427">
    <property type="protein sequence ID" value="KAH7307579.1"/>
    <property type="molecule type" value="Genomic_DNA"/>
</dbReference>
<name>A0A8T2S982_CERRI</name>
<proteinExistence type="predicted"/>
<evidence type="ECO:0000313" key="1">
    <source>
        <dbReference type="EMBL" id="KAH7307579.1"/>
    </source>
</evidence>
<gene>
    <name evidence="1" type="ORF">KP509_22G066500</name>
</gene>
<accession>A0A8T2S982</accession>
<evidence type="ECO:0000313" key="2">
    <source>
        <dbReference type="Proteomes" id="UP000825935"/>
    </source>
</evidence>
<sequence>MHAITNGPEAKKPIVQDATKEEFTLPIRYWTGITICAHNIKKLPESVNVVRKLDGKYDFIDRYVDDVLILHRIMASQSIAERSKPEPNLMLLIQGSLCY</sequence>
<protein>
    <submittedName>
        <fullName evidence="1">Uncharacterized protein</fullName>
    </submittedName>
</protein>
<comment type="caution">
    <text evidence="1">The sequence shown here is derived from an EMBL/GenBank/DDBJ whole genome shotgun (WGS) entry which is preliminary data.</text>
</comment>
<dbReference type="AlphaFoldDB" id="A0A8T2S982"/>
<keyword evidence="2" id="KW-1185">Reference proteome</keyword>
<dbReference type="Proteomes" id="UP000825935">
    <property type="component" value="Chromosome 22"/>
</dbReference>